<dbReference type="OrthoDB" id="5294764at2"/>
<dbReference type="Proteomes" id="UP000243924">
    <property type="component" value="Chromosome I"/>
</dbReference>
<organism evidence="1 2">
    <name type="scientific">Halopseudomonas salegens</name>
    <dbReference type="NCBI Taxonomy" id="1434072"/>
    <lineage>
        <taxon>Bacteria</taxon>
        <taxon>Pseudomonadati</taxon>
        <taxon>Pseudomonadota</taxon>
        <taxon>Gammaproteobacteria</taxon>
        <taxon>Pseudomonadales</taxon>
        <taxon>Pseudomonadaceae</taxon>
        <taxon>Halopseudomonas</taxon>
    </lineage>
</organism>
<evidence type="ECO:0000313" key="1">
    <source>
        <dbReference type="EMBL" id="SDT91938.1"/>
    </source>
</evidence>
<dbReference type="InterPro" id="IPR007263">
    <property type="entry name" value="DCC1-like"/>
</dbReference>
<dbReference type="AlphaFoldDB" id="A0A1H2EB53"/>
<keyword evidence="2" id="KW-1185">Reference proteome</keyword>
<accession>A0A1H2EB53</accession>
<dbReference type="PANTHER" id="PTHR34290">
    <property type="entry name" value="SI:CH73-390P7.2"/>
    <property type="match status" value="1"/>
</dbReference>
<proteinExistence type="predicted"/>
<dbReference type="RefSeq" id="WP_092383813.1">
    <property type="nucleotide sequence ID" value="NZ_LT629787.1"/>
</dbReference>
<sequence>MAAFKPDWPLTLYYDGECPLCVREIRMFRRRKADDRLQLVDISNPATSPLPGRSRQAMLDCLHARFADQQLVTGIDATYWSYRAVGLGWLVRPLRWRWARPLWQATYRGFCRLRPGLARLIPMPTEERCGSDQCAIKRDKVE</sequence>
<dbReference type="GO" id="GO:0015035">
    <property type="term" value="F:protein-disulfide reductase activity"/>
    <property type="evidence" value="ECO:0007669"/>
    <property type="project" value="InterPro"/>
</dbReference>
<dbReference type="EMBL" id="LT629787">
    <property type="protein sequence ID" value="SDT91938.1"/>
    <property type="molecule type" value="Genomic_DNA"/>
</dbReference>
<dbReference type="InterPro" id="IPR044691">
    <property type="entry name" value="DCC1_Trx"/>
</dbReference>
<evidence type="ECO:0000313" key="2">
    <source>
        <dbReference type="Proteomes" id="UP000243924"/>
    </source>
</evidence>
<reference evidence="2" key="1">
    <citation type="submission" date="2016-10" db="EMBL/GenBank/DDBJ databases">
        <authorList>
            <person name="Varghese N."/>
            <person name="Submissions S."/>
        </authorList>
    </citation>
    <scope>NUCLEOTIDE SEQUENCE [LARGE SCALE GENOMIC DNA]</scope>
    <source>
        <strain evidence="2">CECT 8338</strain>
    </source>
</reference>
<name>A0A1H2EB53_9GAMM</name>
<dbReference type="PANTHER" id="PTHR34290:SF2">
    <property type="entry name" value="OS04G0668800 PROTEIN"/>
    <property type="match status" value="1"/>
</dbReference>
<protein>
    <submittedName>
        <fullName evidence="1">Predicted thiol-disulfide oxidoreductase YuxK, DCC family</fullName>
    </submittedName>
</protein>
<gene>
    <name evidence="1" type="ORF">SAMN05216210_0501</name>
</gene>
<dbReference type="STRING" id="1434072.SAMN05216210_0501"/>
<dbReference type="Pfam" id="PF04134">
    <property type="entry name" value="DCC1-like"/>
    <property type="match status" value="1"/>
</dbReference>